<keyword evidence="4" id="KW-0378">Hydrolase</keyword>
<dbReference type="PIRSF" id="PIRSF036696">
    <property type="entry name" value="ACY-1"/>
    <property type="match status" value="1"/>
</dbReference>
<dbReference type="PANTHER" id="PTHR45962">
    <property type="entry name" value="N-FATTY-ACYL-AMINO ACID SYNTHASE/HYDROLASE PM20D1"/>
    <property type="match status" value="1"/>
</dbReference>
<evidence type="ECO:0000256" key="4">
    <source>
        <dbReference type="ARBA" id="ARBA00022801"/>
    </source>
</evidence>
<dbReference type="InterPro" id="IPR011650">
    <property type="entry name" value="Peptidase_M20_dimer"/>
</dbReference>
<dbReference type="Gene3D" id="1.10.150.900">
    <property type="match status" value="1"/>
</dbReference>
<evidence type="ECO:0000313" key="7">
    <source>
        <dbReference type="EMBL" id="WNF24968.1"/>
    </source>
</evidence>
<dbReference type="InterPro" id="IPR002933">
    <property type="entry name" value="Peptidase_M20"/>
</dbReference>
<dbReference type="SUPFAM" id="SSF55031">
    <property type="entry name" value="Bacterial exopeptidase dimerisation domain"/>
    <property type="match status" value="1"/>
</dbReference>
<comment type="similarity">
    <text evidence="1">Belongs to the peptidase M20A family.</text>
</comment>
<keyword evidence="5" id="KW-0862">Zinc</keyword>
<keyword evidence="2" id="KW-0645">Protease</keyword>
<sequence>MKKSRLFLVIIASLLLVFTMVTMFNTLTLKSLQPTPKHFNGTLKEDHAINTLSKAIQFKTISYQDRSKMDLKEFDRFISFLEQSFPVVHEELELEMVNGHALVYKWKGSDSSRLPIGLTSHYDVVPVLEGTEKNWEHPPFSGTVKDGVIWGRGTLDDKIGVIGILEAAEHLLKEGYQPGRDIYLMFGHDEEIGGDEGAASIVNTLNERGIKFDFVLDEGGAIVENMVPGVDQPVGVVGISEKGSATAELTIEGSGGHSSQPKSSTNIGRISAAIAKLEKTQFPADLQGPGEDLFEFVAPEMSFGMKYVFANKFIFEPVIEKILLGQPASAALIRTTIAPTIFHAGEQYNALPEKASVIINLRLMPGDSLEEVKDYIEKTIDDNEIKVTIEGSEASGVSSIDSWHFKTIQQSARNVYDEAIIAPYLMFAGSDAKHYDSISENTYRFLPVQLTSEDLNRMHGTNEHISIENYLNAISFYMEVIRESNQYSES</sequence>
<evidence type="ECO:0000256" key="5">
    <source>
        <dbReference type="ARBA" id="ARBA00022833"/>
    </source>
</evidence>
<keyword evidence="3" id="KW-0479">Metal-binding</keyword>
<dbReference type="Pfam" id="PF07687">
    <property type="entry name" value="M20_dimer"/>
    <property type="match status" value="1"/>
</dbReference>
<dbReference type="EMBL" id="CP134494">
    <property type="protein sequence ID" value="WNF24968.1"/>
    <property type="molecule type" value="Genomic_DNA"/>
</dbReference>
<dbReference type="InterPro" id="IPR047177">
    <property type="entry name" value="Pept_M20A"/>
</dbReference>
<feature type="domain" description="Peptidase M20 dimerisation" evidence="6">
    <location>
        <begin position="239"/>
        <end position="383"/>
    </location>
</feature>
<evidence type="ECO:0000256" key="1">
    <source>
        <dbReference type="ARBA" id="ARBA00006247"/>
    </source>
</evidence>
<dbReference type="RefSeq" id="WP_311076049.1">
    <property type="nucleotide sequence ID" value="NZ_CP134494.1"/>
</dbReference>
<proteinExistence type="inferred from homology"/>
<reference evidence="7 8" key="1">
    <citation type="submission" date="2023-09" db="EMBL/GenBank/DDBJ databases">
        <title>Microbial mechanism of fulvic acid promoting antimony reduction mineralization in rice fields.</title>
        <authorList>
            <person name="Chen G."/>
            <person name="Lan J."/>
        </authorList>
    </citation>
    <scope>NUCLEOTIDE SEQUENCE [LARGE SCALE GENOMIC DNA]</scope>
    <source>
        <strain evidence="7 8">PS1</strain>
    </source>
</reference>
<protein>
    <submittedName>
        <fullName evidence="7">M20 family peptidase</fullName>
    </submittedName>
</protein>
<name>A0ABY9VN21_9BACI</name>
<dbReference type="PROSITE" id="PS00758">
    <property type="entry name" value="ARGE_DAPE_CPG2_1"/>
    <property type="match status" value="1"/>
</dbReference>
<dbReference type="Proteomes" id="UP001303324">
    <property type="component" value="Chromosome"/>
</dbReference>
<dbReference type="Gene3D" id="3.40.630.10">
    <property type="entry name" value="Zn peptidases"/>
    <property type="match status" value="1"/>
</dbReference>
<keyword evidence="8" id="KW-1185">Reference proteome</keyword>
<dbReference type="SUPFAM" id="SSF53187">
    <property type="entry name" value="Zn-dependent exopeptidases"/>
    <property type="match status" value="1"/>
</dbReference>
<dbReference type="Pfam" id="PF01546">
    <property type="entry name" value="Peptidase_M20"/>
    <property type="match status" value="1"/>
</dbReference>
<evidence type="ECO:0000259" key="6">
    <source>
        <dbReference type="Pfam" id="PF07687"/>
    </source>
</evidence>
<organism evidence="7 8">
    <name type="scientific">Mesobacillus jeotgali</name>
    <dbReference type="NCBI Taxonomy" id="129985"/>
    <lineage>
        <taxon>Bacteria</taxon>
        <taxon>Bacillati</taxon>
        <taxon>Bacillota</taxon>
        <taxon>Bacilli</taxon>
        <taxon>Bacillales</taxon>
        <taxon>Bacillaceae</taxon>
        <taxon>Mesobacillus</taxon>
    </lineage>
</organism>
<dbReference type="Gene3D" id="3.30.70.360">
    <property type="match status" value="1"/>
</dbReference>
<accession>A0ABY9VN21</accession>
<gene>
    <name evidence="7" type="ORF">RH061_10980</name>
</gene>
<dbReference type="InterPro" id="IPR036264">
    <property type="entry name" value="Bact_exopeptidase_dim_dom"/>
</dbReference>
<dbReference type="InterPro" id="IPR001261">
    <property type="entry name" value="ArgE/DapE_CS"/>
</dbReference>
<dbReference type="PANTHER" id="PTHR45962:SF1">
    <property type="entry name" value="N-FATTY-ACYL-AMINO ACID SYNTHASE_HYDROLASE PM20D1"/>
    <property type="match status" value="1"/>
</dbReference>
<evidence type="ECO:0000256" key="2">
    <source>
        <dbReference type="ARBA" id="ARBA00022670"/>
    </source>
</evidence>
<evidence type="ECO:0000256" key="3">
    <source>
        <dbReference type="ARBA" id="ARBA00022723"/>
    </source>
</evidence>
<evidence type="ECO:0000313" key="8">
    <source>
        <dbReference type="Proteomes" id="UP001303324"/>
    </source>
</evidence>